<gene>
    <name evidence="4" type="ORF">OSB04_022233</name>
</gene>
<dbReference type="FunFam" id="3.30.300.130:FF:000010">
    <property type="entry name" value="Protein AE7-like 1"/>
    <property type="match status" value="1"/>
</dbReference>
<organism evidence="4 5">
    <name type="scientific">Centaurea solstitialis</name>
    <name type="common">yellow star-thistle</name>
    <dbReference type="NCBI Taxonomy" id="347529"/>
    <lineage>
        <taxon>Eukaryota</taxon>
        <taxon>Viridiplantae</taxon>
        <taxon>Streptophyta</taxon>
        <taxon>Embryophyta</taxon>
        <taxon>Tracheophyta</taxon>
        <taxon>Spermatophyta</taxon>
        <taxon>Magnoliopsida</taxon>
        <taxon>eudicotyledons</taxon>
        <taxon>Gunneridae</taxon>
        <taxon>Pentapetalae</taxon>
        <taxon>asterids</taxon>
        <taxon>campanulids</taxon>
        <taxon>Asterales</taxon>
        <taxon>Asteraceae</taxon>
        <taxon>Carduoideae</taxon>
        <taxon>Cardueae</taxon>
        <taxon>Centaureinae</taxon>
        <taxon>Centaurea</taxon>
    </lineage>
</organism>
<comment type="caution">
    <text evidence="4">The sequence shown here is derived from an EMBL/GenBank/DDBJ whole genome shotgun (WGS) entry which is preliminary data.</text>
</comment>
<comment type="similarity">
    <text evidence="1">Belongs to the MIP18 family.</text>
</comment>
<dbReference type="InterPro" id="IPR002744">
    <property type="entry name" value="MIP18-like"/>
</dbReference>
<dbReference type="GO" id="GO:0007059">
    <property type="term" value="P:chromosome segregation"/>
    <property type="evidence" value="ECO:0007669"/>
    <property type="project" value="UniProtKB-KW"/>
</dbReference>
<protein>
    <recommendedName>
        <fullName evidence="3">MIP18 family-like domain-containing protein</fullName>
    </recommendedName>
</protein>
<reference evidence="4" key="1">
    <citation type="submission" date="2023-03" db="EMBL/GenBank/DDBJ databases">
        <title>Chromosome-scale reference genome and RAD-based genetic map of yellow starthistle (Centaurea solstitialis) reveal putative structural variation and QTLs associated with invader traits.</title>
        <authorList>
            <person name="Reatini B."/>
            <person name="Cang F.A."/>
            <person name="Jiang Q."/>
            <person name="Mckibben M.T.W."/>
            <person name="Barker M.S."/>
            <person name="Rieseberg L.H."/>
            <person name="Dlugosch K.M."/>
        </authorList>
    </citation>
    <scope>NUCLEOTIDE SEQUENCE</scope>
    <source>
        <strain evidence="4">CAN-66</strain>
        <tissue evidence="4">Leaf</tissue>
    </source>
</reference>
<keyword evidence="5" id="KW-1185">Reference proteome</keyword>
<proteinExistence type="inferred from homology"/>
<evidence type="ECO:0000256" key="2">
    <source>
        <dbReference type="ARBA" id="ARBA00022829"/>
    </source>
</evidence>
<dbReference type="Gene3D" id="3.30.300.130">
    <property type="entry name" value="Fe-S cluster assembly (FSCA)"/>
    <property type="match status" value="2"/>
</dbReference>
<sequence length="356" mass="40546">MARALINANPVVYEKKKRQARRRPVDGHFDESATELIDQQEVFDILQANFFFIDIKDPELPYTLEELKVITEDAIEVDDKRSYVRVTFTPTVEHCSLANTIGLCLRVKLMRSLPSRFKVDIKVAPGTHESEHAVNKQLNDKERIVAALENPVIVNMANPKESHLLVAKIILRYLKGTPNLGLWYPKDSSFELSALTDAYKERPARSRPGDGDFDEYATELIDQLEVFDILQANFLSTFLHHIRDIKDPEHPYSLEELKVITEDAVEVDDKRSYVRVTFTPTVEHCSMATVIGLCLRVKLMRSLPSRFKVDIRVAPGTHATEDAVNKQLNDKERVAAALENPNLVDMVDECLTPSYE</sequence>
<dbReference type="Pfam" id="PF01883">
    <property type="entry name" value="FeS_assembly_P"/>
    <property type="match status" value="1"/>
</dbReference>
<dbReference type="FunFam" id="3.30.300.130:FF:000005">
    <property type="entry name" value="Mitotic spindle-associated mmxd complex subunit"/>
    <property type="match status" value="1"/>
</dbReference>
<dbReference type="AlphaFoldDB" id="A0AA38SVR6"/>
<dbReference type="GO" id="GO:1990229">
    <property type="term" value="C:iron-sulfur cluster assembly complex"/>
    <property type="evidence" value="ECO:0007669"/>
    <property type="project" value="UniProtKB-ARBA"/>
</dbReference>
<evidence type="ECO:0000259" key="3">
    <source>
        <dbReference type="Pfam" id="PF01883"/>
    </source>
</evidence>
<dbReference type="Gene3D" id="6.10.250.1280">
    <property type="match status" value="2"/>
</dbReference>
<dbReference type="PANTHER" id="PTHR12377:SF0">
    <property type="entry name" value="CYTOSOLIC IRON-SULFUR ASSEMBLY COMPONENT 2B"/>
    <property type="match status" value="1"/>
</dbReference>
<accession>A0AA38SVR6</accession>
<dbReference type="SUPFAM" id="SSF117916">
    <property type="entry name" value="Fe-S cluster assembly (FSCA) domain-like"/>
    <property type="match status" value="2"/>
</dbReference>
<evidence type="ECO:0000256" key="1">
    <source>
        <dbReference type="ARBA" id="ARBA00010381"/>
    </source>
</evidence>
<dbReference type="GO" id="GO:0140535">
    <property type="term" value="C:intracellular protein-containing complex"/>
    <property type="evidence" value="ECO:0007669"/>
    <property type="project" value="UniProtKB-ARBA"/>
</dbReference>
<dbReference type="InterPro" id="IPR034904">
    <property type="entry name" value="FSCA_dom_sf"/>
</dbReference>
<evidence type="ECO:0000313" key="4">
    <source>
        <dbReference type="EMBL" id="KAJ9549690.1"/>
    </source>
</evidence>
<evidence type="ECO:0000313" key="5">
    <source>
        <dbReference type="Proteomes" id="UP001172457"/>
    </source>
</evidence>
<dbReference type="InterPro" id="IPR039796">
    <property type="entry name" value="MIP18"/>
</dbReference>
<feature type="domain" description="MIP18 family-like" evidence="3">
    <location>
        <begin position="242"/>
        <end position="311"/>
    </location>
</feature>
<name>A0AA38SVR6_9ASTR</name>
<dbReference type="PANTHER" id="PTHR12377">
    <property type="entry name" value="CYTOSOLIC IRON-SULFUR ASSEMBLY COMPONENT 2B-RELATED"/>
    <property type="match status" value="1"/>
</dbReference>
<dbReference type="Proteomes" id="UP001172457">
    <property type="component" value="Chromosome 5"/>
</dbReference>
<keyword evidence="2" id="KW-0159">Chromosome partition</keyword>
<dbReference type="GO" id="GO:0051604">
    <property type="term" value="P:protein maturation"/>
    <property type="evidence" value="ECO:0007669"/>
    <property type="project" value="InterPro"/>
</dbReference>
<dbReference type="EMBL" id="JARYMX010000005">
    <property type="protein sequence ID" value="KAJ9549690.1"/>
    <property type="molecule type" value="Genomic_DNA"/>
</dbReference>